<dbReference type="NCBIfam" id="TIGR03184">
    <property type="entry name" value="DNA_S_dndE"/>
    <property type="match status" value="1"/>
</dbReference>
<dbReference type="EMBL" id="MDKC01000023">
    <property type="protein sequence ID" value="ODG91506.1"/>
    <property type="molecule type" value="Genomic_DNA"/>
</dbReference>
<keyword evidence="2" id="KW-1185">Reference proteome</keyword>
<dbReference type="RefSeq" id="WP_069034266.1">
    <property type="nucleotide sequence ID" value="NZ_MDKC01000023.1"/>
</dbReference>
<sequence length="126" mass="14428">MIHRLKLSNNTSEILKELQSSTQLTPNILARLAVGASLTNNSIPEIPNYRSNNGLEINRQTFTGEYDQIYKTLISQHAGKLLTDEEYFPTLFNAHLERGITIIQNEYKYAGNADKFYENMLKFNAE</sequence>
<reference evidence="1 2" key="1">
    <citation type="submission" date="2016-07" db="EMBL/GenBank/DDBJ databases">
        <authorList>
            <person name="Townsley L."/>
            <person name="Shank E.A."/>
        </authorList>
    </citation>
    <scope>NUCLEOTIDE SEQUENCE [LARGE SCALE GENOMIC DNA]</scope>
    <source>
        <strain evidence="1 2">CH01</strain>
    </source>
</reference>
<evidence type="ECO:0000313" key="1">
    <source>
        <dbReference type="EMBL" id="ODG91506.1"/>
    </source>
</evidence>
<dbReference type="Proteomes" id="UP000094580">
    <property type="component" value="Unassembled WGS sequence"/>
</dbReference>
<dbReference type="Gene3D" id="1.10.1220.160">
    <property type="entry name" value="DNA sulphur modification protein DndE"/>
    <property type="match status" value="1"/>
</dbReference>
<evidence type="ECO:0000313" key="2">
    <source>
        <dbReference type="Proteomes" id="UP000094580"/>
    </source>
</evidence>
<name>A0ABX2ZP41_9BACI</name>
<accession>A0ABX2ZP41</accession>
<dbReference type="Pfam" id="PF08870">
    <property type="entry name" value="DndE"/>
    <property type="match status" value="1"/>
</dbReference>
<dbReference type="InterPro" id="IPR038472">
    <property type="entry name" value="DndE_sf"/>
</dbReference>
<gene>
    <name evidence="1" type="ORF">BED47_07585</name>
</gene>
<proteinExistence type="predicted"/>
<protein>
    <submittedName>
        <fullName evidence="1">DNA sulfur modification protein DndE</fullName>
    </submittedName>
</protein>
<organism evidence="1 2">
    <name type="scientific">Gottfriedia luciferensis</name>
    <dbReference type="NCBI Taxonomy" id="178774"/>
    <lineage>
        <taxon>Bacteria</taxon>
        <taxon>Bacillati</taxon>
        <taxon>Bacillota</taxon>
        <taxon>Bacilli</taxon>
        <taxon>Bacillales</taxon>
        <taxon>Bacillaceae</taxon>
        <taxon>Gottfriedia</taxon>
    </lineage>
</organism>
<dbReference type="InterPro" id="IPR014969">
    <property type="entry name" value="DNA_S_DndE"/>
</dbReference>
<comment type="caution">
    <text evidence="1">The sequence shown here is derived from an EMBL/GenBank/DDBJ whole genome shotgun (WGS) entry which is preliminary data.</text>
</comment>